<dbReference type="OrthoDB" id="980492at2"/>
<dbReference type="AlphaFoldDB" id="A0A315Z872"/>
<organism evidence="5 6">
    <name type="scientific">Sediminitomix flava</name>
    <dbReference type="NCBI Taxonomy" id="379075"/>
    <lineage>
        <taxon>Bacteria</taxon>
        <taxon>Pseudomonadati</taxon>
        <taxon>Bacteroidota</taxon>
        <taxon>Cytophagia</taxon>
        <taxon>Cytophagales</taxon>
        <taxon>Flammeovirgaceae</taxon>
        <taxon>Sediminitomix</taxon>
    </lineage>
</organism>
<dbReference type="InterPro" id="IPR001932">
    <property type="entry name" value="PPM-type_phosphatase-like_dom"/>
</dbReference>
<evidence type="ECO:0000256" key="1">
    <source>
        <dbReference type="ARBA" id="ARBA00022801"/>
    </source>
</evidence>
<dbReference type="InterPro" id="IPR036457">
    <property type="entry name" value="PPM-type-like_dom_sf"/>
</dbReference>
<evidence type="ECO:0000256" key="3">
    <source>
        <dbReference type="SAM" id="Phobius"/>
    </source>
</evidence>
<feature type="transmembrane region" description="Helical" evidence="3">
    <location>
        <begin position="55"/>
        <end position="72"/>
    </location>
</feature>
<evidence type="ECO:0000313" key="5">
    <source>
        <dbReference type="EMBL" id="PWJ40755.1"/>
    </source>
</evidence>
<keyword evidence="3" id="KW-0472">Membrane</keyword>
<gene>
    <name evidence="5" type="ORF">BC781_10413</name>
</gene>
<dbReference type="SMART" id="SM00331">
    <property type="entry name" value="PP2C_SIG"/>
    <property type="match status" value="1"/>
</dbReference>
<keyword evidence="3" id="KW-1133">Transmembrane helix</keyword>
<keyword evidence="2" id="KW-0175">Coiled coil</keyword>
<feature type="transmembrane region" description="Helical" evidence="3">
    <location>
        <begin position="129"/>
        <end position="150"/>
    </location>
</feature>
<dbReference type="Pfam" id="PF07228">
    <property type="entry name" value="SpoIIE"/>
    <property type="match status" value="1"/>
</dbReference>
<keyword evidence="1" id="KW-0378">Hydrolase</keyword>
<feature type="transmembrane region" description="Helical" evidence="3">
    <location>
        <begin position="93"/>
        <end position="123"/>
    </location>
</feature>
<dbReference type="EMBL" id="QGDO01000004">
    <property type="protein sequence ID" value="PWJ40755.1"/>
    <property type="molecule type" value="Genomic_DNA"/>
</dbReference>
<evidence type="ECO:0000313" key="6">
    <source>
        <dbReference type="Proteomes" id="UP000245535"/>
    </source>
</evidence>
<feature type="domain" description="PPM-type phosphatase" evidence="4">
    <location>
        <begin position="256"/>
        <end position="474"/>
    </location>
</feature>
<dbReference type="PANTHER" id="PTHR43156:SF9">
    <property type="entry name" value="HAMP DOMAIN-CONTAINING PROTEIN"/>
    <property type="match status" value="1"/>
</dbReference>
<keyword evidence="6" id="KW-1185">Reference proteome</keyword>
<dbReference type="GO" id="GO:0016791">
    <property type="term" value="F:phosphatase activity"/>
    <property type="evidence" value="ECO:0007669"/>
    <property type="project" value="TreeGrafter"/>
</dbReference>
<evidence type="ECO:0000259" key="4">
    <source>
        <dbReference type="SMART" id="SM00331"/>
    </source>
</evidence>
<sequence length="474" mass="54218">MPNSNKVLQTYDLSNQFESDQELKKAGLLDNSLLSLGGASSLHILFFYLTKNTTGAIITASFAVTMFCILLLSKRGLIPFRMLKTLYPLLLHLLVMSIIVITGGLASPFIIWYGIVFSVSYFYGSLRKGVMWVIIGLIHISAIGLIDFLDVWEMKNYGLARYYTITNYYSAFLMLLYLGKAFYQYEQWHINSQLELTDLNDEVIAQNEELQQHKEEIQTQNERLEKSQTTLISSLNYGRKIQSTLLNFQFNLKNSFDESFVFQRPRDIVSGDFYWCKEIDNKVIVVVADCTGHGIPSAFLTIIGATNLNQTVTGFGLTDPSKVLKSLDNMIIQDLNQDRDEGMDMGIIVLDKTNGNVTYSGANTPLYLIRNSEIEQIKGTRAPLGDTKIKDKSFENIKIQLQKGDQLYLASDGFQDQFGGPNDRKYLKKRFREMLLKYSDLPMNRQKMKIEQEFTQWKNTQKQTDDILVLGIKY</sequence>
<name>A0A315Z872_SEDFL</name>
<dbReference type="RefSeq" id="WP_109619467.1">
    <property type="nucleotide sequence ID" value="NZ_QGDO01000004.1"/>
</dbReference>
<dbReference type="Gene3D" id="3.60.40.10">
    <property type="entry name" value="PPM-type phosphatase domain"/>
    <property type="match status" value="1"/>
</dbReference>
<accession>A0A315Z872</accession>
<feature type="coiled-coil region" evidence="2">
    <location>
        <begin position="196"/>
        <end position="230"/>
    </location>
</feature>
<dbReference type="Proteomes" id="UP000245535">
    <property type="component" value="Unassembled WGS sequence"/>
</dbReference>
<dbReference type="SUPFAM" id="SSF81606">
    <property type="entry name" value="PP2C-like"/>
    <property type="match status" value="1"/>
</dbReference>
<reference evidence="5 6" key="1">
    <citation type="submission" date="2018-03" db="EMBL/GenBank/DDBJ databases">
        <title>Genomic Encyclopedia of Archaeal and Bacterial Type Strains, Phase II (KMG-II): from individual species to whole genera.</title>
        <authorList>
            <person name="Goeker M."/>
        </authorList>
    </citation>
    <scope>NUCLEOTIDE SEQUENCE [LARGE SCALE GENOMIC DNA]</scope>
    <source>
        <strain evidence="5 6">DSM 28229</strain>
    </source>
</reference>
<proteinExistence type="predicted"/>
<dbReference type="InterPro" id="IPR052016">
    <property type="entry name" value="Bact_Sigma-Reg"/>
</dbReference>
<evidence type="ECO:0000256" key="2">
    <source>
        <dbReference type="SAM" id="Coils"/>
    </source>
</evidence>
<comment type="caution">
    <text evidence="5">The sequence shown here is derived from an EMBL/GenBank/DDBJ whole genome shotgun (WGS) entry which is preliminary data.</text>
</comment>
<feature type="transmembrane region" description="Helical" evidence="3">
    <location>
        <begin position="162"/>
        <end position="183"/>
    </location>
</feature>
<keyword evidence="3" id="KW-0812">Transmembrane</keyword>
<protein>
    <submittedName>
        <fullName evidence="5">Serine phosphatase RsbU (Regulator of sigma subunit)</fullName>
    </submittedName>
</protein>
<dbReference type="PANTHER" id="PTHR43156">
    <property type="entry name" value="STAGE II SPORULATION PROTEIN E-RELATED"/>
    <property type="match status" value="1"/>
</dbReference>